<accession>A0A3D8GXQ9</accession>
<sequence length="126" mass="14108">MVWATVMRKVKAGLLTILLSSIAVWFYFYKEMDIAVMSMVLLVFAAAIMTYGLAAASFAEYISSKLSSKKMALLARFLMHTLFGLILINGEFLVVYSLGASLIYFCVDEILRARENHVAQHDLIGE</sequence>
<evidence type="ECO:0000313" key="2">
    <source>
        <dbReference type="EMBL" id="RDU38846.1"/>
    </source>
</evidence>
<reference evidence="2 3" key="1">
    <citation type="submission" date="2018-07" db="EMBL/GenBank/DDBJ databases">
        <title>Bacillus sp. YLB-04 draft genome sequence.</title>
        <authorList>
            <person name="Yu L."/>
            <person name="Tang X."/>
        </authorList>
    </citation>
    <scope>NUCLEOTIDE SEQUENCE [LARGE SCALE GENOMIC DNA]</scope>
    <source>
        <strain evidence="2 3">YLB-04</strain>
    </source>
</reference>
<dbReference type="AlphaFoldDB" id="A0A3D8GXQ9"/>
<dbReference type="Proteomes" id="UP000257144">
    <property type="component" value="Unassembled WGS sequence"/>
</dbReference>
<organism evidence="2 3">
    <name type="scientific">Neobacillus piezotolerans</name>
    <dbReference type="NCBI Taxonomy" id="2259171"/>
    <lineage>
        <taxon>Bacteria</taxon>
        <taxon>Bacillati</taxon>
        <taxon>Bacillota</taxon>
        <taxon>Bacilli</taxon>
        <taxon>Bacillales</taxon>
        <taxon>Bacillaceae</taxon>
        <taxon>Neobacillus</taxon>
    </lineage>
</organism>
<keyword evidence="1" id="KW-0472">Membrane</keyword>
<proteinExistence type="predicted"/>
<dbReference type="RefSeq" id="WP_115450760.1">
    <property type="nucleotide sequence ID" value="NZ_QNQT01000001.1"/>
</dbReference>
<keyword evidence="1" id="KW-1133">Transmembrane helix</keyword>
<keyword evidence="3" id="KW-1185">Reference proteome</keyword>
<evidence type="ECO:0000313" key="3">
    <source>
        <dbReference type="Proteomes" id="UP000257144"/>
    </source>
</evidence>
<comment type="caution">
    <text evidence="2">The sequence shown here is derived from an EMBL/GenBank/DDBJ whole genome shotgun (WGS) entry which is preliminary data.</text>
</comment>
<feature type="transmembrane region" description="Helical" evidence="1">
    <location>
        <begin position="12"/>
        <end position="28"/>
    </location>
</feature>
<feature type="transmembrane region" description="Helical" evidence="1">
    <location>
        <begin position="34"/>
        <end position="59"/>
    </location>
</feature>
<evidence type="ECO:0000256" key="1">
    <source>
        <dbReference type="SAM" id="Phobius"/>
    </source>
</evidence>
<keyword evidence="1" id="KW-0812">Transmembrane</keyword>
<gene>
    <name evidence="2" type="ORF">DRW41_04620</name>
</gene>
<protein>
    <submittedName>
        <fullName evidence="2">Uncharacterized protein</fullName>
    </submittedName>
</protein>
<name>A0A3D8GXQ9_9BACI</name>
<dbReference type="OrthoDB" id="2879822at2"/>
<dbReference type="EMBL" id="QNQT01000001">
    <property type="protein sequence ID" value="RDU38846.1"/>
    <property type="molecule type" value="Genomic_DNA"/>
</dbReference>